<evidence type="ECO:0008006" key="4">
    <source>
        <dbReference type="Google" id="ProtNLM"/>
    </source>
</evidence>
<feature type="compositionally biased region" description="Polar residues" evidence="1">
    <location>
        <begin position="112"/>
        <end position="128"/>
    </location>
</feature>
<dbReference type="EMBL" id="BMAT01002870">
    <property type="protein sequence ID" value="GFS15871.1"/>
    <property type="molecule type" value="Genomic_DNA"/>
</dbReference>
<protein>
    <recommendedName>
        <fullName evidence="4">GIY-YIG domain-containing protein</fullName>
    </recommendedName>
</protein>
<evidence type="ECO:0000256" key="1">
    <source>
        <dbReference type="SAM" id="MobiDB-lite"/>
    </source>
</evidence>
<feature type="region of interest" description="Disordered" evidence="1">
    <location>
        <begin position="154"/>
        <end position="187"/>
    </location>
</feature>
<sequence length="187" mass="21645">MVYIGETGRNLATRFSEHLRDVQNGVHKPVSLHFRSSGHQGCTDMEVLGLRSSRGGAKSRFDSLLRLLFNIHRMEQWKITTLDIQQTGQWEDNNDRHTTNWTVEDNNDRHTTNGTVEDNNTRHSTNRTVGRQQRWTYNEWDSGKTTTLDIQQIGQWDDNNDGHTTNGTVEDNNDRHATNGTVEREQR</sequence>
<proteinExistence type="predicted"/>
<comment type="caution">
    <text evidence="2">The sequence shown here is derived from an EMBL/GenBank/DDBJ whole genome shotgun (WGS) entry which is preliminary data.</text>
</comment>
<feature type="region of interest" description="Disordered" evidence="1">
    <location>
        <begin position="97"/>
        <end position="128"/>
    </location>
</feature>
<dbReference type="Proteomes" id="UP000762676">
    <property type="component" value="Unassembled WGS sequence"/>
</dbReference>
<reference evidence="2 3" key="1">
    <citation type="journal article" date="2021" name="Elife">
        <title>Chloroplast acquisition without the gene transfer in kleptoplastic sea slugs, Plakobranchus ocellatus.</title>
        <authorList>
            <person name="Maeda T."/>
            <person name="Takahashi S."/>
            <person name="Yoshida T."/>
            <person name="Shimamura S."/>
            <person name="Takaki Y."/>
            <person name="Nagai Y."/>
            <person name="Toyoda A."/>
            <person name="Suzuki Y."/>
            <person name="Arimoto A."/>
            <person name="Ishii H."/>
            <person name="Satoh N."/>
            <person name="Nishiyama T."/>
            <person name="Hasebe M."/>
            <person name="Maruyama T."/>
            <person name="Minagawa J."/>
            <person name="Obokata J."/>
            <person name="Shigenobu S."/>
        </authorList>
    </citation>
    <scope>NUCLEOTIDE SEQUENCE [LARGE SCALE GENOMIC DNA]</scope>
</reference>
<evidence type="ECO:0000313" key="2">
    <source>
        <dbReference type="EMBL" id="GFS15871.1"/>
    </source>
</evidence>
<keyword evidence="3" id="KW-1185">Reference proteome</keyword>
<name>A0AAV4J0J8_9GAST</name>
<organism evidence="2 3">
    <name type="scientific">Elysia marginata</name>
    <dbReference type="NCBI Taxonomy" id="1093978"/>
    <lineage>
        <taxon>Eukaryota</taxon>
        <taxon>Metazoa</taxon>
        <taxon>Spiralia</taxon>
        <taxon>Lophotrochozoa</taxon>
        <taxon>Mollusca</taxon>
        <taxon>Gastropoda</taxon>
        <taxon>Heterobranchia</taxon>
        <taxon>Euthyneura</taxon>
        <taxon>Panpulmonata</taxon>
        <taxon>Sacoglossa</taxon>
        <taxon>Placobranchoidea</taxon>
        <taxon>Plakobranchidae</taxon>
        <taxon>Elysia</taxon>
    </lineage>
</organism>
<gene>
    <name evidence="2" type="ORF">ElyMa_001459200</name>
</gene>
<feature type="compositionally biased region" description="Basic and acidic residues" evidence="1">
    <location>
        <begin position="172"/>
        <end position="187"/>
    </location>
</feature>
<accession>A0AAV4J0J8</accession>
<dbReference type="AlphaFoldDB" id="A0AAV4J0J8"/>
<evidence type="ECO:0000313" key="3">
    <source>
        <dbReference type="Proteomes" id="UP000762676"/>
    </source>
</evidence>